<keyword evidence="1" id="KW-1133">Transmembrane helix</keyword>
<sequence length="42" mass="5042">MVTLTLFFNIILIIKICENTVIITMVKQKQLIINDHENLWRK</sequence>
<feature type="transmembrane region" description="Helical" evidence="1">
    <location>
        <begin position="6"/>
        <end position="26"/>
    </location>
</feature>
<keyword evidence="1" id="KW-0812">Transmembrane</keyword>
<gene>
    <name evidence="2" type="ORF">XDD1_1623</name>
</gene>
<dbReference type="EMBL" id="FO704550">
    <property type="protein sequence ID" value="CDG17322.1"/>
    <property type="molecule type" value="Genomic_DNA"/>
</dbReference>
<name>A0A068QQL7_9GAMM</name>
<dbReference type="AlphaFoldDB" id="A0A068QQL7"/>
<dbReference type="Proteomes" id="UP000032721">
    <property type="component" value="Chromosome"/>
</dbReference>
<proteinExistence type="predicted"/>
<dbReference type="KEGG" id="xdo:XDD1_1623"/>
<evidence type="ECO:0000313" key="3">
    <source>
        <dbReference type="Proteomes" id="UP000032721"/>
    </source>
</evidence>
<accession>A0A068QQL7</accession>
<dbReference type="HOGENOM" id="CLU_3259980_0_0_6"/>
<organism evidence="2 3">
    <name type="scientific">Xenorhabdus doucetiae</name>
    <dbReference type="NCBI Taxonomy" id="351671"/>
    <lineage>
        <taxon>Bacteria</taxon>
        <taxon>Pseudomonadati</taxon>
        <taxon>Pseudomonadota</taxon>
        <taxon>Gammaproteobacteria</taxon>
        <taxon>Enterobacterales</taxon>
        <taxon>Morganellaceae</taxon>
        <taxon>Xenorhabdus</taxon>
    </lineage>
</organism>
<protein>
    <submittedName>
        <fullName evidence="2">Uncharacterized protein</fullName>
    </submittedName>
</protein>
<evidence type="ECO:0000313" key="2">
    <source>
        <dbReference type="EMBL" id="CDG17322.1"/>
    </source>
</evidence>
<reference evidence="2 3" key="1">
    <citation type="submission" date="2013-07" db="EMBL/GenBank/DDBJ databases">
        <authorList>
            <person name="Genoscope - CEA"/>
        </authorList>
    </citation>
    <scope>NUCLEOTIDE SEQUENCE [LARGE SCALE GENOMIC DNA]</scope>
    <source>
        <strain evidence="3">FRM16 / DSM 17909</strain>
    </source>
</reference>
<dbReference type="STRING" id="351671.XDD1_1623"/>
<evidence type="ECO:0000256" key="1">
    <source>
        <dbReference type="SAM" id="Phobius"/>
    </source>
</evidence>
<keyword evidence="1" id="KW-0472">Membrane</keyword>